<keyword evidence="1" id="KW-1133">Transmembrane helix</keyword>
<evidence type="ECO:0000256" key="1">
    <source>
        <dbReference type="SAM" id="Phobius"/>
    </source>
</evidence>
<keyword evidence="1" id="KW-0812">Transmembrane</keyword>
<organism evidence="2 3">
    <name type="scientific">Cystoisospora suis</name>
    <dbReference type="NCBI Taxonomy" id="483139"/>
    <lineage>
        <taxon>Eukaryota</taxon>
        <taxon>Sar</taxon>
        <taxon>Alveolata</taxon>
        <taxon>Apicomplexa</taxon>
        <taxon>Conoidasida</taxon>
        <taxon>Coccidia</taxon>
        <taxon>Eucoccidiorida</taxon>
        <taxon>Eimeriorina</taxon>
        <taxon>Sarcocystidae</taxon>
        <taxon>Cystoisospora</taxon>
    </lineage>
</organism>
<keyword evidence="1" id="KW-0472">Membrane</keyword>
<evidence type="ECO:0000313" key="2">
    <source>
        <dbReference type="EMBL" id="PHJ24914.1"/>
    </source>
</evidence>
<dbReference type="VEuPathDB" id="ToxoDB:CSUI_001236"/>
<feature type="transmembrane region" description="Helical" evidence="1">
    <location>
        <begin position="56"/>
        <end position="75"/>
    </location>
</feature>
<dbReference type="EMBL" id="MIGC01000489">
    <property type="protein sequence ID" value="PHJ24914.1"/>
    <property type="molecule type" value="Genomic_DNA"/>
</dbReference>
<feature type="transmembrane region" description="Helical" evidence="1">
    <location>
        <begin position="95"/>
        <end position="122"/>
    </location>
</feature>
<dbReference type="RefSeq" id="XP_067926586.1">
    <property type="nucleotide sequence ID" value="XM_068061442.1"/>
</dbReference>
<dbReference type="Proteomes" id="UP000221165">
    <property type="component" value="Unassembled WGS sequence"/>
</dbReference>
<comment type="caution">
    <text evidence="2">The sequence shown here is derived from an EMBL/GenBank/DDBJ whole genome shotgun (WGS) entry which is preliminary data.</text>
</comment>
<accession>A0A2C6LDB0</accession>
<proteinExistence type="predicted"/>
<sequence length="138" mass="16107">MCLHTHNKKSKFRCMYTEENCSFAYNTLSCFSPSFFFHISVFFSAGLSLFLRDLSLFLSFFSLCLVNQTSALAILSHHLLLLSRRPDLKNPSWSFFLPLLSLFFSLLLLFLRFGSFLSLYFLRENESRFILVVLSLTQ</sequence>
<protein>
    <recommendedName>
        <fullName evidence="4">Transmembrane protein</fullName>
    </recommendedName>
</protein>
<gene>
    <name evidence="2" type="ORF">CSUI_001236</name>
</gene>
<dbReference type="AlphaFoldDB" id="A0A2C6LDB0"/>
<evidence type="ECO:0008006" key="4">
    <source>
        <dbReference type="Google" id="ProtNLM"/>
    </source>
</evidence>
<reference evidence="2 3" key="1">
    <citation type="journal article" date="2017" name="Int. J. Parasitol.">
        <title>The genome of the protozoan parasite Cystoisospora suis and a reverse vaccinology approach to identify vaccine candidates.</title>
        <authorList>
            <person name="Palmieri N."/>
            <person name="Shrestha A."/>
            <person name="Ruttkowski B."/>
            <person name="Beck T."/>
            <person name="Vogl C."/>
            <person name="Tomley F."/>
            <person name="Blake D.P."/>
            <person name="Joachim A."/>
        </authorList>
    </citation>
    <scope>NUCLEOTIDE SEQUENCE [LARGE SCALE GENOMIC DNA]</scope>
    <source>
        <strain evidence="2 3">Wien I</strain>
    </source>
</reference>
<dbReference type="GeneID" id="94424653"/>
<name>A0A2C6LDB0_9APIC</name>
<keyword evidence="3" id="KW-1185">Reference proteome</keyword>
<evidence type="ECO:0000313" key="3">
    <source>
        <dbReference type="Proteomes" id="UP000221165"/>
    </source>
</evidence>